<dbReference type="PIRSF" id="PIRSF018266">
    <property type="entry name" value="FecR"/>
    <property type="match status" value="1"/>
</dbReference>
<evidence type="ECO:0000259" key="2">
    <source>
        <dbReference type="Pfam" id="PF04773"/>
    </source>
</evidence>
<organism evidence="3 4">
    <name type="scientific">Sphingomonas psychrolutea</name>
    <dbReference type="NCBI Taxonomy" id="1259676"/>
    <lineage>
        <taxon>Bacteria</taxon>
        <taxon>Pseudomonadati</taxon>
        <taxon>Pseudomonadota</taxon>
        <taxon>Alphaproteobacteria</taxon>
        <taxon>Sphingomonadales</taxon>
        <taxon>Sphingomonadaceae</taxon>
        <taxon>Sphingomonas</taxon>
    </lineage>
</organism>
<proteinExistence type="predicted"/>
<dbReference type="InterPro" id="IPR006860">
    <property type="entry name" value="FecR"/>
</dbReference>
<dbReference type="PANTHER" id="PTHR30273:SF2">
    <property type="entry name" value="PROTEIN FECR"/>
    <property type="match status" value="1"/>
</dbReference>
<dbReference type="EMBL" id="BMDW01000002">
    <property type="protein sequence ID" value="GGA37776.1"/>
    <property type="molecule type" value="Genomic_DNA"/>
</dbReference>
<dbReference type="RefSeq" id="WP_188445266.1">
    <property type="nucleotide sequence ID" value="NZ_BMDW01000002.1"/>
</dbReference>
<keyword evidence="1" id="KW-0812">Transmembrane</keyword>
<keyword evidence="1" id="KW-0472">Membrane</keyword>
<dbReference type="Proteomes" id="UP000618591">
    <property type="component" value="Unassembled WGS sequence"/>
</dbReference>
<dbReference type="PANTHER" id="PTHR30273">
    <property type="entry name" value="PERIPLASMIC SIGNAL SENSOR AND SIGMA FACTOR ACTIVATOR FECR-RELATED"/>
    <property type="match status" value="1"/>
</dbReference>
<feature type="transmembrane region" description="Helical" evidence="1">
    <location>
        <begin position="61"/>
        <end position="81"/>
    </location>
</feature>
<feature type="domain" description="FecR protein" evidence="2">
    <location>
        <begin position="93"/>
        <end position="182"/>
    </location>
</feature>
<evidence type="ECO:0000256" key="1">
    <source>
        <dbReference type="SAM" id="Phobius"/>
    </source>
</evidence>
<dbReference type="Pfam" id="PF04773">
    <property type="entry name" value="FecR"/>
    <property type="match status" value="1"/>
</dbReference>
<dbReference type="Gene3D" id="2.60.120.1440">
    <property type="match status" value="1"/>
</dbReference>
<sequence>MNEPEFRKRSRAVFGAFFGDAESTLHPADRAEAAAFWSWLGELEPPEIATRPARATWPRKIAASVAAVALIGGGFAALWPARQGPLDVAQAFATGHAERRKIVLSDSSVVTLAADSRVEVAFAPGERRLRLTAGEALFKVAHNTARPFIVETRHGEVRAVGTAFDVSVSGPEAEVTVVEGVIRIAVSEGRKGKSAEPIEKVARKGERLSFGVSNENSSSTSFIRQVADVDADTAVAWTRGQLVFRGEPLREVIAKVNLYAKQQIVLTDPAAGATPVYGVVNQGDTEAVRGLIANPNAVAPDQHD</sequence>
<gene>
    <name evidence="3" type="ORF">GCM10011395_05110</name>
</gene>
<dbReference type="InterPro" id="IPR012373">
    <property type="entry name" value="Ferrdict_sens_TM"/>
</dbReference>
<keyword evidence="4" id="KW-1185">Reference proteome</keyword>
<reference evidence="4" key="1">
    <citation type="journal article" date="2019" name="Int. J. Syst. Evol. Microbiol.">
        <title>The Global Catalogue of Microorganisms (GCM) 10K type strain sequencing project: providing services to taxonomists for standard genome sequencing and annotation.</title>
        <authorList>
            <consortium name="The Broad Institute Genomics Platform"/>
            <consortium name="The Broad Institute Genome Sequencing Center for Infectious Disease"/>
            <person name="Wu L."/>
            <person name="Ma J."/>
        </authorList>
    </citation>
    <scope>NUCLEOTIDE SEQUENCE [LARGE SCALE GENOMIC DNA]</scope>
    <source>
        <strain evidence="4">CGMCC 1.10106</strain>
    </source>
</reference>
<evidence type="ECO:0000313" key="3">
    <source>
        <dbReference type="EMBL" id="GGA37776.1"/>
    </source>
</evidence>
<keyword evidence="1" id="KW-1133">Transmembrane helix</keyword>
<comment type="caution">
    <text evidence="3">The sequence shown here is derived from an EMBL/GenBank/DDBJ whole genome shotgun (WGS) entry which is preliminary data.</text>
</comment>
<protein>
    <recommendedName>
        <fullName evidence="2">FecR protein domain-containing protein</fullName>
    </recommendedName>
</protein>
<name>A0ABQ1G6K9_9SPHN</name>
<accession>A0ABQ1G6K9</accession>
<evidence type="ECO:0000313" key="4">
    <source>
        <dbReference type="Proteomes" id="UP000618591"/>
    </source>
</evidence>